<dbReference type="KEGG" id="mbah:HYN46_16025"/>
<keyword evidence="2" id="KW-1185">Reference proteome</keyword>
<dbReference type="PANTHER" id="PTHR39624:SF2">
    <property type="entry name" value="OSMC-LIKE PROTEIN"/>
    <property type="match status" value="1"/>
</dbReference>
<dbReference type="InterPro" id="IPR036102">
    <property type="entry name" value="OsmC/Ohrsf"/>
</dbReference>
<dbReference type="InterPro" id="IPR003718">
    <property type="entry name" value="OsmC/Ohr_fam"/>
</dbReference>
<gene>
    <name evidence="1" type="ORF">HYN46_16025</name>
</gene>
<dbReference type="AlphaFoldDB" id="A0A345PAA5"/>
<organism evidence="1 2">
    <name type="scientific">Aquirhabdus parva</name>
    <dbReference type="NCBI Taxonomy" id="2283318"/>
    <lineage>
        <taxon>Bacteria</taxon>
        <taxon>Pseudomonadati</taxon>
        <taxon>Pseudomonadota</taxon>
        <taxon>Gammaproteobacteria</taxon>
        <taxon>Moraxellales</taxon>
        <taxon>Moraxellaceae</taxon>
        <taxon>Aquirhabdus</taxon>
    </lineage>
</organism>
<dbReference type="Proteomes" id="UP000253940">
    <property type="component" value="Chromosome"/>
</dbReference>
<dbReference type="RefSeq" id="WP_114900322.1">
    <property type="nucleotide sequence ID" value="NZ_CP031222.1"/>
</dbReference>
<dbReference type="OrthoDB" id="9789573at2"/>
<dbReference type="Pfam" id="PF02566">
    <property type="entry name" value="OsmC"/>
    <property type="match status" value="1"/>
</dbReference>
<sequence length="134" mass="14666">MSDFTVKASIQDTPYLVTLSNDHHQWYADEPTDLGGLDAGPSPHELLLSSLGACTSVTLKMYAKRKEWPLDEVDVKLELNPNGKTPGTNVIARHITLTGDLSDEQRERLLQVANACPIHKVLTGTISIDTDLAD</sequence>
<dbReference type="SUPFAM" id="SSF82784">
    <property type="entry name" value="OsmC-like"/>
    <property type="match status" value="1"/>
</dbReference>
<accession>A0A345PAA5</accession>
<evidence type="ECO:0000313" key="1">
    <source>
        <dbReference type="EMBL" id="AXI04214.1"/>
    </source>
</evidence>
<dbReference type="PANTHER" id="PTHR39624">
    <property type="entry name" value="PROTEIN INVOLVED IN RIMO-MEDIATED BETA-METHYLTHIOLATION OF RIBOSOMAL PROTEIN S12 YCAO"/>
    <property type="match status" value="1"/>
</dbReference>
<evidence type="ECO:0000313" key="2">
    <source>
        <dbReference type="Proteomes" id="UP000253940"/>
    </source>
</evidence>
<dbReference type="Gene3D" id="3.30.300.20">
    <property type="match status" value="1"/>
</dbReference>
<name>A0A345PAA5_9GAMM</name>
<proteinExistence type="predicted"/>
<dbReference type="InterPro" id="IPR015946">
    <property type="entry name" value="KH_dom-like_a/b"/>
</dbReference>
<reference evidence="1 2" key="1">
    <citation type="submission" date="2018-07" db="EMBL/GenBank/DDBJ databases">
        <title>Genome sequencing of Moraxellaceae gen. HYN0046.</title>
        <authorList>
            <person name="Kim M."/>
            <person name="Yi H."/>
        </authorList>
    </citation>
    <scope>NUCLEOTIDE SEQUENCE [LARGE SCALE GENOMIC DNA]</scope>
    <source>
        <strain evidence="1 2">HYN0046</strain>
    </source>
</reference>
<dbReference type="EMBL" id="CP031222">
    <property type="protein sequence ID" value="AXI04214.1"/>
    <property type="molecule type" value="Genomic_DNA"/>
</dbReference>
<protein>
    <submittedName>
        <fullName evidence="1">OsmC family peroxiredoxin</fullName>
    </submittedName>
</protein>